<evidence type="ECO:0000313" key="2">
    <source>
        <dbReference type="EMBL" id="PHH59215.1"/>
    </source>
</evidence>
<gene>
    <name evidence="2" type="ORF">CDD81_3557</name>
</gene>
<evidence type="ECO:0000256" key="1">
    <source>
        <dbReference type="SAM" id="MobiDB-lite"/>
    </source>
</evidence>
<comment type="caution">
    <text evidence="2">The sequence shown here is derived from an EMBL/GenBank/DDBJ whole genome shotgun (WGS) entry which is preliminary data.</text>
</comment>
<reference evidence="2 3" key="1">
    <citation type="submission" date="2017-06" db="EMBL/GenBank/DDBJ databases">
        <title>Ant-infecting Ophiocordyceps genomes reveal a high diversity of potential behavioral manipulation genes and a possible major role for enterotoxins.</title>
        <authorList>
            <person name="De Bekker C."/>
            <person name="Evans H.C."/>
            <person name="Brachmann A."/>
            <person name="Hughes D.P."/>
        </authorList>
    </citation>
    <scope>NUCLEOTIDE SEQUENCE [LARGE SCALE GENOMIC DNA]</scope>
    <source>
        <strain evidence="2 3">Map64</strain>
    </source>
</reference>
<protein>
    <submittedName>
        <fullName evidence="2">Uncharacterized protein</fullName>
    </submittedName>
</protein>
<dbReference type="EMBL" id="NJET01000227">
    <property type="protein sequence ID" value="PHH59215.1"/>
    <property type="molecule type" value="Genomic_DNA"/>
</dbReference>
<dbReference type="OrthoDB" id="5160965at2759"/>
<name>A0A2C5XPL5_9HYPO</name>
<dbReference type="Proteomes" id="UP000226192">
    <property type="component" value="Unassembled WGS sequence"/>
</dbReference>
<feature type="compositionally biased region" description="Low complexity" evidence="1">
    <location>
        <begin position="107"/>
        <end position="120"/>
    </location>
</feature>
<sequence>MREFVIALSASKIKLMFAQVSEPSGTSKPAYFNSRPGYNRTSYSKGSSSKASTHTPGKKQSVGFEDEDIIEDPSKASPNVNSPENAKFTDSAPRTPQTAAVMKHPMSAAGRSTASRRSVSIGFADSDSDSESKTVNDKEFDVVVSDRELQDLSYVSDFIDPASENCSIELAVIEFVQESIRTRRAVSSTSKDLLSVVRNTHHNSKCRSIANALGYDDSVQDMSSPIMQWVLKNAATSK</sequence>
<keyword evidence="3" id="KW-1185">Reference proteome</keyword>
<feature type="compositionally biased region" description="Low complexity" evidence="1">
    <location>
        <begin position="42"/>
        <end position="52"/>
    </location>
</feature>
<dbReference type="AlphaFoldDB" id="A0A2C5XPL5"/>
<feature type="region of interest" description="Disordered" evidence="1">
    <location>
        <begin position="23"/>
        <end position="132"/>
    </location>
</feature>
<proteinExistence type="predicted"/>
<accession>A0A2C5XPL5</accession>
<organism evidence="2 3">
    <name type="scientific">Ophiocordyceps australis</name>
    <dbReference type="NCBI Taxonomy" id="1399860"/>
    <lineage>
        <taxon>Eukaryota</taxon>
        <taxon>Fungi</taxon>
        <taxon>Dikarya</taxon>
        <taxon>Ascomycota</taxon>
        <taxon>Pezizomycotina</taxon>
        <taxon>Sordariomycetes</taxon>
        <taxon>Hypocreomycetidae</taxon>
        <taxon>Hypocreales</taxon>
        <taxon>Ophiocordycipitaceae</taxon>
        <taxon>Ophiocordyceps</taxon>
    </lineage>
</organism>
<evidence type="ECO:0000313" key="3">
    <source>
        <dbReference type="Proteomes" id="UP000226192"/>
    </source>
</evidence>